<dbReference type="InterPro" id="IPR059141">
    <property type="entry name" value="Beta-prop_Nup120_160"/>
</dbReference>
<sequence>MAQSHAPFLYTETRLNLDQAHTASTVEITLPSSKSSGIFGDTVLQERRVISDIQVGCDESTFARQHLATDASVFFRSDGRYPRSFLWRLLDDRRALEIQSVDLSEDVKERTEALLTLILHFPAAIRPFCIGFADSDDTDAIDIFAITTTNELWTLTLLKDYFVRLKSTEDMPPGWCKSSQPSVLNSTKAYRLFASNSKELFVTLEDGGFLELTRQAGDDGSAWYERNFQEGRWASSITRSLWKSNKATPFGDLRLEPTTILSAAPSGFEGEEEHLVTVCLNNMLRIWDLTTGNVLGEVDILGETDERASRYLMGPSQRQLLQVFDMPSRYEHYYVATYTPKRHRFRFWEISTTGSGRETIREMRGDINFTPPIDRLMDTAVWNLEEFYLRPAQGTASQGHLQTRLWIRVRAGQTSQVFTINFDPCDFDHERHESENEVEKLWKSDWVAVAHGRQTVEALDAVMPRNPTEELSDVEIVNIEDQWLSALLYPGRVSVPTLETALEVYCKARNHIPSARESKASLKDRLTRAINASSGIGSRRGAQQWTGLDSKRVADQWQVYYDLVRDLHKRRSDALSFAVDPCDQLPWAVSSDFVAPIRACNDIELCEYNRYAPNPVSRVLIATQSEQLFEEKAEIGRLLRFAHSYRTSLPNPMQDALHHSVLAEMLEESDLSVMDRFHALQGQVGLDVLSDDDFERMENLVNENGGFYICQTQNFERIIESMREEISGKVTQEQITRFGTRTMIRAAQEMIAINTNVLLDLLSIVMSLEGNYEPEDLAAAINVPPGDDELMDIDDDLDTAFQPARLFMMLARGLREYAVLNFLTSNLRQEQRKPNKSSSADSPGRKMSGIAPSTEPTYNLTLLESMFIGDWPSIEAPENKPTPDLITYMCGAWLTNLNISQYDNFTAYVLADLIKHDDLRLASDFLPYVPETGWSTYLRGRLSVKTGDADGATARFKEAAFSMSIHSFDVQNSDRADILRPDEYQSFADGLAPYYEHVMTLLGTIKAHSHIVEFANLALQAHAQKEPRAKSGEKPNKAELHEYHRRKSGLLTSHLFPSALATQDFEQAYSVLNRLPSATRHFHTNQFIEAVVANNRIELLLSFPWTGLAEDADDILAKKVKDKGWIVSIKPEWHKILYAWRVKRGNWRGAAQVAFDRLERLKASGEGMRVPSDERLVEGYLLLINSLACVAPEEAWVIREAQVLGDDGRPGRSNGLRANGQGGRKRCVVSIEDVRREYQAELDRLAQLEQGDFAFSGDAGDGMDFT</sequence>
<organism evidence="8 9">
    <name type="scientific">Venturia inaequalis</name>
    <name type="common">Apple scab fungus</name>
    <dbReference type="NCBI Taxonomy" id="5025"/>
    <lineage>
        <taxon>Eukaryota</taxon>
        <taxon>Fungi</taxon>
        <taxon>Dikarya</taxon>
        <taxon>Ascomycota</taxon>
        <taxon>Pezizomycotina</taxon>
        <taxon>Dothideomycetes</taxon>
        <taxon>Pleosporomycetidae</taxon>
        <taxon>Venturiales</taxon>
        <taxon>Venturiaceae</taxon>
        <taxon>Venturia</taxon>
    </lineage>
</organism>
<protein>
    <recommendedName>
        <fullName evidence="10">Nucleoporin</fullName>
    </recommendedName>
</protein>
<dbReference type="OrthoDB" id="67716at2759"/>
<evidence type="ECO:0000259" key="5">
    <source>
        <dbReference type="Pfam" id="PF11715"/>
    </source>
</evidence>
<evidence type="ECO:0008006" key="10">
    <source>
        <dbReference type="Google" id="ProtNLM"/>
    </source>
</evidence>
<dbReference type="InterPro" id="IPR048884">
    <property type="entry name" value="Nup120_helical"/>
</dbReference>
<feature type="domain" description="Nucleoporin Nup120/160 beta-propeller" evidence="5">
    <location>
        <begin position="83"/>
        <end position="604"/>
    </location>
</feature>
<gene>
    <name evidence="8" type="ORF">BLS_006353</name>
</gene>
<reference evidence="8 9" key="1">
    <citation type="submission" date="2019-11" db="EMBL/GenBank/DDBJ databases">
        <title>Venturia inaequalis Genome Resource.</title>
        <authorList>
            <person name="Lichtner F.J."/>
        </authorList>
    </citation>
    <scope>NUCLEOTIDE SEQUENCE [LARGE SCALE GENOMIC DNA]</scope>
    <source>
        <strain evidence="8">Bline_iso_100314</strain>
    </source>
</reference>
<dbReference type="InterPro" id="IPR056548">
    <property type="entry name" value="HEAT_Nup120"/>
</dbReference>
<keyword evidence="3" id="KW-0539">Nucleus</keyword>
<dbReference type="GO" id="GO:0005643">
    <property type="term" value="C:nuclear pore"/>
    <property type="evidence" value="ECO:0007669"/>
    <property type="project" value="TreeGrafter"/>
</dbReference>
<evidence type="ECO:0000259" key="6">
    <source>
        <dbReference type="Pfam" id="PF21486"/>
    </source>
</evidence>
<comment type="caution">
    <text evidence="8">The sequence shown here is derived from an EMBL/GenBank/DDBJ whole genome shotgun (WGS) entry which is preliminary data.</text>
</comment>
<evidence type="ECO:0000256" key="4">
    <source>
        <dbReference type="SAM" id="MobiDB-lite"/>
    </source>
</evidence>
<comment type="subcellular location">
    <subcellularLocation>
        <location evidence="1">Nucleus</location>
    </subcellularLocation>
</comment>
<dbReference type="InterPro" id="IPR021717">
    <property type="entry name" value="Nucleoporin_Nup160"/>
</dbReference>
<evidence type="ECO:0000259" key="7">
    <source>
        <dbReference type="Pfam" id="PF23300"/>
    </source>
</evidence>
<evidence type="ECO:0000256" key="2">
    <source>
        <dbReference type="ARBA" id="ARBA00022448"/>
    </source>
</evidence>
<proteinExistence type="predicted"/>
<feature type="domain" description="Nucleoporin nup120-like HEAT repeat" evidence="7">
    <location>
        <begin position="909"/>
        <end position="1091"/>
    </location>
</feature>
<accession>A0A8H3UEY4</accession>
<dbReference type="Proteomes" id="UP000433883">
    <property type="component" value="Unassembled WGS sequence"/>
</dbReference>
<feature type="domain" description="Nucleoporin Nup120 helical" evidence="6">
    <location>
        <begin position="663"/>
        <end position="776"/>
    </location>
</feature>
<keyword evidence="2" id="KW-0813">Transport</keyword>
<dbReference type="AlphaFoldDB" id="A0A8H3UEY4"/>
<evidence type="ECO:0000313" key="8">
    <source>
        <dbReference type="EMBL" id="KAE9967459.1"/>
    </source>
</evidence>
<evidence type="ECO:0000313" key="9">
    <source>
        <dbReference type="Proteomes" id="UP000433883"/>
    </source>
</evidence>
<evidence type="ECO:0000256" key="1">
    <source>
        <dbReference type="ARBA" id="ARBA00004123"/>
    </source>
</evidence>
<dbReference type="PANTHER" id="PTHR21286">
    <property type="entry name" value="NUCLEAR PORE COMPLEX PROTEIN NUP160"/>
    <property type="match status" value="1"/>
</dbReference>
<dbReference type="EMBL" id="WNWQ01000466">
    <property type="protein sequence ID" value="KAE9967459.1"/>
    <property type="molecule type" value="Genomic_DNA"/>
</dbReference>
<dbReference type="Pfam" id="PF23300">
    <property type="entry name" value="HEAT_Nup120"/>
    <property type="match status" value="1"/>
</dbReference>
<dbReference type="PANTHER" id="PTHR21286:SF0">
    <property type="entry name" value="NUCLEAR PORE COMPLEX PROTEIN NUP160"/>
    <property type="match status" value="1"/>
</dbReference>
<name>A0A8H3UEY4_VENIN</name>
<feature type="region of interest" description="Disordered" evidence="4">
    <location>
        <begin position="830"/>
        <end position="855"/>
    </location>
</feature>
<dbReference type="GO" id="GO:0017056">
    <property type="term" value="F:structural constituent of nuclear pore"/>
    <property type="evidence" value="ECO:0007669"/>
    <property type="project" value="TreeGrafter"/>
</dbReference>
<dbReference type="Pfam" id="PF21486">
    <property type="entry name" value="NUP120_helical"/>
    <property type="match status" value="1"/>
</dbReference>
<dbReference type="Pfam" id="PF11715">
    <property type="entry name" value="Beta-prop_Nup120_160"/>
    <property type="match status" value="1"/>
</dbReference>
<evidence type="ECO:0000256" key="3">
    <source>
        <dbReference type="ARBA" id="ARBA00023242"/>
    </source>
</evidence>